<feature type="domain" description="Glycosyl transferase family 1" evidence="1">
    <location>
        <begin position="188"/>
        <end position="349"/>
    </location>
</feature>
<dbReference type="CDD" id="cd03801">
    <property type="entry name" value="GT4_PimA-like"/>
    <property type="match status" value="1"/>
</dbReference>
<sequence length="394" mass="43958">MNPSRNHIVFVQYGDYREAFQRFAAGGPENYAAQRYSIEFVGGLARSMDVTVIALPSKSHDDLLPNGVRSIGTGWTNNRKLWALFKTLEDLKPSHLIVSTPLMPVLMWGLFRCKRVLPNFADSFSSTSIRGRFFEGLLARILNLKKFEFITNHNFPASRNLVKIGVHSNKILPWDWPAHATPEMNMPKSAPDPSKEFTLFYVGSVLESKGVGDLIEAAAILRSRRVDVRVTIAGTGAIDEMRLRAARWGISEYVDFKGRVSNSDVLQYMRNHDAVVVPSRHTYPEGLPMAIYEGLCSRTPLLVSSHPMFVPVLGNQDGVLMFEEGNASSLADAIETLIRNPTKYLEVSKSSAEAWSAIQVPLKTGELITRWISGSPDDLLALQAFSLDQFDRKA</sequence>
<evidence type="ECO:0000313" key="3">
    <source>
        <dbReference type="Proteomes" id="UP000260665"/>
    </source>
</evidence>
<proteinExistence type="predicted"/>
<dbReference type="GO" id="GO:0016757">
    <property type="term" value="F:glycosyltransferase activity"/>
    <property type="evidence" value="ECO:0007669"/>
    <property type="project" value="InterPro"/>
</dbReference>
<protein>
    <submittedName>
        <fullName evidence="2">Glycosyl transferase family 1</fullName>
    </submittedName>
</protein>
<dbReference type="PANTHER" id="PTHR12526">
    <property type="entry name" value="GLYCOSYLTRANSFERASE"/>
    <property type="match status" value="1"/>
</dbReference>
<organism evidence="2 3">
    <name type="scientific">Rhodoferax lacus</name>
    <dbReference type="NCBI Taxonomy" id="2184758"/>
    <lineage>
        <taxon>Bacteria</taxon>
        <taxon>Pseudomonadati</taxon>
        <taxon>Pseudomonadota</taxon>
        <taxon>Betaproteobacteria</taxon>
        <taxon>Burkholderiales</taxon>
        <taxon>Comamonadaceae</taxon>
        <taxon>Rhodoferax</taxon>
    </lineage>
</organism>
<dbReference type="AlphaFoldDB" id="A0A3E1RFF4"/>
<dbReference type="EMBL" id="QFZK01000002">
    <property type="protein sequence ID" value="RFO98003.1"/>
    <property type="molecule type" value="Genomic_DNA"/>
</dbReference>
<keyword evidence="3" id="KW-1185">Reference proteome</keyword>
<dbReference type="Pfam" id="PF00534">
    <property type="entry name" value="Glycos_transf_1"/>
    <property type="match status" value="1"/>
</dbReference>
<evidence type="ECO:0000313" key="2">
    <source>
        <dbReference type="EMBL" id="RFO98003.1"/>
    </source>
</evidence>
<keyword evidence="2" id="KW-0808">Transferase</keyword>
<dbReference type="Gene3D" id="3.40.50.2000">
    <property type="entry name" value="Glycogen Phosphorylase B"/>
    <property type="match status" value="2"/>
</dbReference>
<accession>A0A3E1RFF4</accession>
<evidence type="ECO:0000259" key="1">
    <source>
        <dbReference type="Pfam" id="PF00534"/>
    </source>
</evidence>
<dbReference type="Proteomes" id="UP000260665">
    <property type="component" value="Unassembled WGS sequence"/>
</dbReference>
<name>A0A3E1RFF4_9BURK</name>
<dbReference type="InterPro" id="IPR001296">
    <property type="entry name" value="Glyco_trans_1"/>
</dbReference>
<reference evidence="2 3" key="1">
    <citation type="submission" date="2018-05" db="EMBL/GenBank/DDBJ databases">
        <title>Rhodoferax soyangensis sp.nov., isolated from an oligotrophic freshwater lake.</title>
        <authorList>
            <person name="Park M."/>
        </authorList>
    </citation>
    <scope>NUCLEOTIDE SEQUENCE [LARGE SCALE GENOMIC DNA]</scope>
    <source>
        <strain evidence="2 3">IMCC26218</strain>
    </source>
</reference>
<dbReference type="SUPFAM" id="SSF53756">
    <property type="entry name" value="UDP-Glycosyltransferase/glycogen phosphorylase"/>
    <property type="match status" value="1"/>
</dbReference>
<comment type="caution">
    <text evidence="2">The sequence shown here is derived from an EMBL/GenBank/DDBJ whole genome shotgun (WGS) entry which is preliminary data.</text>
</comment>
<gene>
    <name evidence="2" type="ORF">DIC66_04565</name>
</gene>